<reference evidence="3" key="1">
    <citation type="submission" date="2019-10" db="EMBL/GenBank/DDBJ databases">
        <authorList>
            <consortium name="DOE Joint Genome Institute"/>
            <person name="Kuo A."/>
            <person name="Miyauchi S."/>
            <person name="Kiss E."/>
            <person name="Drula E."/>
            <person name="Kohler A."/>
            <person name="Sanchez-Garcia M."/>
            <person name="Andreopoulos B."/>
            <person name="Barry K.W."/>
            <person name="Bonito G."/>
            <person name="Buee M."/>
            <person name="Carver A."/>
            <person name="Chen C."/>
            <person name="Cichocki N."/>
            <person name="Clum A."/>
            <person name="Culley D."/>
            <person name="Crous P.W."/>
            <person name="Fauchery L."/>
            <person name="Girlanda M."/>
            <person name="Hayes R."/>
            <person name="Keri Z."/>
            <person name="LaButti K."/>
            <person name="Lipzen A."/>
            <person name="Lombard V."/>
            <person name="Magnuson J."/>
            <person name="Maillard F."/>
            <person name="Morin E."/>
            <person name="Murat C."/>
            <person name="Nolan M."/>
            <person name="Ohm R."/>
            <person name="Pangilinan J."/>
            <person name="Pereira M."/>
            <person name="Perotto S."/>
            <person name="Peter M."/>
            <person name="Riley R."/>
            <person name="Sitrit Y."/>
            <person name="Stielow B."/>
            <person name="Szollosi G."/>
            <person name="Zifcakova L."/>
            <person name="Stursova M."/>
            <person name="Spatafora J.W."/>
            <person name="Tedersoo L."/>
            <person name="Vaario L.-M."/>
            <person name="Yamada A."/>
            <person name="Yan M."/>
            <person name="Wang P."/>
            <person name="Xu J."/>
            <person name="Bruns T."/>
            <person name="Baldrian P."/>
            <person name="Vilgalys R."/>
            <person name="Henrissat B."/>
            <person name="Grigoriev I.V."/>
            <person name="Hibbett D."/>
            <person name="Nagy L.G."/>
            <person name="Martin F.M."/>
        </authorList>
    </citation>
    <scope>NUCLEOTIDE SEQUENCE</scope>
    <source>
        <strain evidence="3">BED1</strain>
    </source>
</reference>
<feature type="compositionally biased region" description="Polar residues" evidence="2">
    <location>
        <begin position="20"/>
        <end position="31"/>
    </location>
</feature>
<accession>A0AAD4C5L7</accession>
<protein>
    <submittedName>
        <fullName evidence="3">Uncharacterized protein</fullName>
    </submittedName>
</protein>
<dbReference type="AlphaFoldDB" id="A0AAD4C5L7"/>
<organism evidence="3 4">
    <name type="scientific">Boletus edulis BED1</name>
    <dbReference type="NCBI Taxonomy" id="1328754"/>
    <lineage>
        <taxon>Eukaryota</taxon>
        <taxon>Fungi</taxon>
        <taxon>Dikarya</taxon>
        <taxon>Basidiomycota</taxon>
        <taxon>Agaricomycotina</taxon>
        <taxon>Agaricomycetes</taxon>
        <taxon>Agaricomycetidae</taxon>
        <taxon>Boletales</taxon>
        <taxon>Boletineae</taxon>
        <taxon>Boletaceae</taxon>
        <taxon>Boletoideae</taxon>
        <taxon>Boletus</taxon>
    </lineage>
</organism>
<feature type="coiled-coil region" evidence="1">
    <location>
        <begin position="84"/>
        <end position="125"/>
    </location>
</feature>
<feature type="region of interest" description="Disordered" evidence="2">
    <location>
        <begin position="20"/>
        <end position="46"/>
    </location>
</feature>
<gene>
    <name evidence="3" type="ORF">L210DRAFT_615002</name>
</gene>
<feature type="region of interest" description="Disordered" evidence="2">
    <location>
        <begin position="140"/>
        <end position="166"/>
    </location>
</feature>
<dbReference type="Proteomes" id="UP001194468">
    <property type="component" value="Unassembled WGS sequence"/>
</dbReference>
<comment type="caution">
    <text evidence="3">The sequence shown here is derived from an EMBL/GenBank/DDBJ whole genome shotgun (WGS) entry which is preliminary data.</text>
</comment>
<evidence type="ECO:0000256" key="2">
    <source>
        <dbReference type="SAM" id="MobiDB-lite"/>
    </source>
</evidence>
<evidence type="ECO:0000313" key="3">
    <source>
        <dbReference type="EMBL" id="KAF8448975.1"/>
    </source>
</evidence>
<reference evidence="3" key="2">
    <citation type="journal article" date="2020" name="Nat. Commun.">
        <title>Large-scale genome sequencing of mycorrhizal fungi provides insights into the early evolution of symbiotic traits.</title>
        <authorList>
            <person name="Miyauchi S."/>
            <person name="Kiss E."/>
            <person name="Kuo A."/>
            <person name="Drula E."/>
            <person name="Kohler A."/>
            <person name="Sanchez-Garcia M."/>
            <person name="Morin E."/>
            <person name="Andreopoulos B."/>
            <person name="Barry K.W."/>
            <person name="Bonito G."/>
            <person name="Buee M."/>
            <person name="Carver A."/>
            <person name="Chen C."/>
            <person name="Cichocki N."/>
            <person name="Clum A."/>
            <person name="Culley D."/>
            <person name="Crous P.W."/>
            <person name="Fauchery L."/>
            <person name="Girlanda M."/>
            <person name="Hayes R.D."/>
            <person name="Keri Z."/>
            <person name="LaButti K."/>
            <person name="Lipzen A."/>
            <person name="Lombard V."/>
            <person name="Magnuson J."/>
            <person name="Maillard F."/>
            <person name="Murat C."/>
            <person name="Nolan M."/>
            <person name="Ohm R.A."/>
            <person name="Pangilinan J."/>
            <person name="Pereira M.F."/>
            <person name="Perotto S."/>
            <person name="Peter M."/>
            <person name="Pfister S."/>
            <person name="Riley R."/>
            <person name="Sitrit Y."/>
            <person name="Stielow J.B."/>
            <person name="Szollosi G."/>
            <person name="Zifcakova L."/>
            <person name="Stursova M."/>
            <person name="Spatafora J.W."/>
            <person name="Tedersoo L."/>
            <person name="Vaario L.M."/>
            <person name="Yamada A."/>
            <person name="Yan M."/>
            <person name="Wang P."/>
            <person name="Xu J."/>
            <person name="Bruns T."/>
            <person name="Baldrian P."/>
            <person name="Vilgalys R."/>
            <person name="Dunand C."/>
            <person name="Henrissat B."/>
            <person name="Grigoriev I.V."/>
            <person name="Hibbett D."/>
            <person name="Nagy L.G."/>
            <person name="Martin F.M."/>
        </authorList>
    </citation>
    <scope>NUCLEOTIDE SEQUENCE</scope>
    <source>
        <strain evidence="3">BED1</strain>
    </source>
</reference>
<sequence length="166" mass="18774">MTPISNPRYPDYAASTLSLRNESPTPATTGGSHVVITSDEDSPATDEGIGELLQATATSQGRLNYYYNKFITACQKITFLEGQKEGIQREFDLTKRKLDETEQRLREANVDRSKLNRLVDKLHRRIDSIYNQLGLLRGITDPEDTDNEKWSVYNAESQEGFDPNSI</sequence>
<name>A0AAD4C5L7_BOLED</name>
<proteinExistence type="predicted"/>
<dbReference type="EMBL" id="WHUW01000003">
    <property type="protein sequence ID" value="KAF8448975.1"/>
    <property type="molecule type" value="Genomic_DNA"/>
</dbReference>
<keyword evidence="1" id="KW-0175">Coiled coil</keyword>
<evidence type="ECO:0000256" key="1">
    <source>
        <dbReference type="SAM" id="Coils"/>
    </source>
</evidence>
<keyword evidence="4" id="KW-1185">Reference proteome</keyword>
<evidence type="ECO:0000313" key="4">
    <source>
        <dbReference type="Proteomes" id="UP001194468"/>
    </source>
</evidence>
<dbReference type="SUPFAM" id="SSF57997">
    <property type="entry name" value="Tropomyosin"/>
    <property type="match status" value="1"/>
</dbReference>